<keyword evidence="3" id="KW-0238">DNA-binding</keyword>
<comment type="similarity">
    <text evidence="1">Belongs to the LysR transcriptional regulatory family.</text>
</comment>
<dbReference type="RefSeq" id="WP_121938797.1">
    <property type="nucleotide sequence ID" value="NZ_REFR01000011.1"/>
</dbReference>
<dbReference type="PROSITE" id="PS50931">
    <property type="entry name" value="HTH_LYSR"/>
    <property type="match status" value="1"/>
</dbReference>
<dbReference type="Gene3D" id="3.40.190.290">
    <property type="match status" value="1"/>
</dbReference>
<dbReference type="Gene3D" id="1.10.10.10">
    <property type="entry name" value="Winged helix-like DNA-binding domain superfamily/Winged helix DNA-binding domain"/>
    <property type="match status" value="1"/>
</dbReference>
<comment type="caution">
    <text evidence="6">The sequence shown here is derived from an EMBL/GenBank/DDBJ whole genome shotgun (WGS) entry which is preliminary data.</text>
</comment>
<evidence type="ECO:0000313" key="7">
    <source>
        <dbReference type="Proteomes" id="UP000271227"/>
    </source>
</evidence>
<name>A0A3M0CF65_9PROT</name>
<dbReference type="InterPro" id="IPR058163">
    <property type="entry name" value="LysR-type_TF_proteobact-type"/>
</dbReference>
<dbReference type="EMBL" id="REFR01000011">
    <property type="protein sequence ID" value="RMB08052.1"/>
    <property type="molecule type" value="Genomic_DNA"/>
</dbReference>
<dbReference type="InterPro" id="IPR036388">
    <property type="entry name" value="WH-like_DNA-bd_sf"/>
</dbReference>
<keyword evidence="4" id="KW-0804">Transcription</keyword>
<dbReference type="Pfam" id="PF03466">
    <property type="entry name" value="LysR_substrate"/>
    <property type="match status" value="1"/>
</dbReference>
<evidence type="ECO:0000313" key="6">
    <source>
        <dbReference type="EMBL" id="RMB08052.1"/>
    </source>
</evidence>
<dbReference type="Pfam" id="PF00126">
    <property type="entry name" value="HTH_1"/>
    <property type="match status" value="1"/>
</dbReference>
<evidence type="ECO:0000259" key="5">
    <source>
        <dbReference type="PROSITE" id="PS50931"/>
    </source>
</evidence>
<proteinExistence type="inferred from homology"/>
<dbReference type="AlphaFoldDB" id="A0A3M0CF65"/>
<dbReference type="GO" id="GO:0006351">
    <property type="term" value="P:DNA-templated transcription"/>
    <property type="evidence" value="ECO:0007669"/>
    <property type="project" value="TreeGrafter"/>
</dbReference>
<dbReference type="SUPFAM" id="SSF53850">
    <property type="entry name" value="Periplasmic binding protein-like II"/>
    <property type="match status" value="1"/>
</dbReference>
<dbReference type="OrthoDB" id="9813056at2"/>
<dbReference type="Proteomes" id="UP000271227">
    <property type="component" value="Unassembled WGS sequence"/>
</dbReference>
<feature type="domain" description="HTH lysR-type" evidence="5">
    <location>
        <begin position="1"/>
        <end position="58"/>
    </location>
</feature>
<dbReference type="PANTHER" id="PTHR30537:SF68">
    <property type="entry name" value="TRANSCRIPTIONAL REGULATOR-RELATED"/>
    <property type="match status" value="1"/>
</dbReference>
<evidence type="ECO:0000256" key="2">
    <source>
        <dbReference type="ARBA" id="ARBA00023015"/>
    </source>
</evidence>
<gene>
    <name evidence="6" type="ORF">BXY39_2148</name>
</gene>
<organism evidence="6 7">
    <name type="scientific">Eilatimonas milleporae</name>
    <dbReference type="NCBI Taxonomy" id="911205"/>
    <lineage>
        <taxon>Bacteria</taxon>
        <taxon>Pseudomonadati</taxon>
        <taxon>Pseudomonadota</taxon>
        <taxon>Alphaproteobacteria</taxon>
        <taxon>Kordiimonadales</taxon>
        <taxon>Kordiimonadaceae</taxon>
        <taxon>Eilatimonas</taxon>
    </lineage>
</organism>
<accession>A0A3M0CF65</accession>
<reference evidence="6 7" key="1">
    <citation type="submission" date="2018-10" db="EMBL/GenBank/DDBJ databases">
        <title>Genomic Encyclopedia of Archaeal and Bacterial Type Strains, Phase II (KMG-II): from individual species to whole genera.</title>
        <authorList>
            <person name="Goeker M."/>
        </authorList>
    </citation>
    <scope>NUCLEOTIDE SEQUENCE [LARGE SCALE GENOMIC DNA]</scope>
    <source>
        <strain evidence="6 7">DSM 25217</strain>
    </source>
</reference>
<evidence type="ECO:0000256" key="3">
    <source>
        <dbReference type="ARBA" id="ARBA00023125"/>
    </source>
</evidence>
<evidence type="ECO:0000256" key="4">
    <source>
        <dbReference type="ARBA" id="ARBA00023163"/>
    </source>
</evidence>
<dbReference type="InterPro" id="IPR000847">
    <property type="entry name" value="LysR_HTH_N"/>
</dbReference>
<sequence length="289" mass="31471">MKLDPIRTFVEVVRANGFSAAAKQTGMPRSTVSLQVKALERSLGVRLLKRSTRSIALTDEGQALYRQASGALDMLAQTVDDLRNATGALRGLIRMTAPADFPTDLLAKAVSQFSRHHPDVRFQIVLSSETRDLVRDNVDIALRVGVNAAMDSVERRLLDVEWGFFASSDWIARHGRPRTVRDIPCFISPLPALRRYLERTVLAGTPLPQAGMEVDNHLLARDLMLCGFGVALLPEGMCRGAVDAGNAHALLAGETPGRTRVNLLFPSRADMLPRVRAFADHLSAALGGA</sequence>
<protein>
    <submittedName>
        <fullName evidence="6">LysR family transcriptional regulator</fullName>
    </submittedName>
</protein>
<dbReference type="InParanoid" id="A0A3M0CF65"/>
<dbReference type="SUPFAM" id="SSF46785">
    <property type="entry name" value="Winged helix' DNA-binding domain"/>
    <property type="match status" value="1"/>
</dbReference>
<keyword evidence="2" id="KW-0805">Transcription regulation</keyword>
<dbReference type="InterPro" id="IPR005119">
    <property type="entry name" value="LysR_subst-bd"/>
</dbReference>
<dbReference type="PANTHER" id="PTHR30537">
    <property type="entry name" value="HTH-TYPE TRANSCRIPTIONAL REGULATOR"/>
    <property type="match status" value="1"/>
</dbReference>
<dbReference type="GO" id="GO:0043565">
    <property type="term" value="F:sequence-specific DNA binding"/>
    <property type="evidence" value="ECO:0007669"/>
    <property type="project" value="TreeGrafter"/>
</dbReference>
<dbReference type="FunFam" id="1.10.10.10:FF:000001">
    <property type="entry name" value="LysR family transcriptional regulator"/>
    <property type="match status" value="1"/>
</dbReference>
<dbReference type="GO" id="GO:0003700">
    <property type="term" value="F:DNA-binding transcription factor activity"/>
    <property type="evidence" value="ECO:0007669"/>
    <property type="project" value="InterPro"/>
</dbReference>
<dbReference type="InterPro" id="IPR036390">
    <property type="entry name" value="WH_DNA-bd_sf"/>
</dbReference>
<keyword evidence="7" id="KW-1185">Reference proteome</keyword>
<evidence type="ECO:0000256" key="1">
    <source>
        <dbReference type="ARBA" id="ARBA00009437"/>
    </source>
</evidence>